<reference evidence="2" key="1">
    <citation type="journal article" date="2014" name="Proc. Natl. Acad. Sci. U.S.A.">
        <title>Extensive sampling of basidiomycete genomes demonstrates inadequacy of the white-rot/brown-rot paradigm for wood decay fungi.</title>
        <authorList>
            <person name="Riley R."/>
            <person name="Salamov A.A."/>
            <person name="Brown D.W."/>
            <person name="Nagy L.G."/>
            <person name="Floudas D."/>
            <person name="Held B.W."/>
            <person name="Levasseur A."/>
            <person name="Lombard V."/>
            <person name="Morin E."/>
            <person name="Otillar R."/>
            <person name="Lindquist E.A."/>
            <person name="Sun H."/>
            <person name="LaButti K.M."/>
            <person name="Schmutz J."/>
            <person name="Jabbour D."/>
            <person name="Luo H."/>
            <person name="Baker S.E."/>
            <person name="Pisabarro A.G."/>
            <person name="Walton J.D."/>
            <person name="Blanchette R.A."/>
            <person name="Henrissat B."/>
            <person name="Martin F."/>
            <person name="Cullen D."/>
            <person name="Hibbett D.S."/>
            <person name="Grigoriev I.V."/>
        </authorList>
    </citation>
    <scope>NUCLEOTIDE SEQUENCE [LARGE SCALE GENOMIC DNA]</scope>
    <source>
        <strain evidence="2">CBS 339.88</strain>
    </source>
</reference>
<protein>
    <recommendedName>
        <fullName evidence="3">F-box domain-containing protein</fullName>
    </recommendedName>
</protein>
<name>A0A067TBC2_GALM3</name>
<dbReference type="InterPro" id="IPR032675">
    <property type="entry name" value="LRR_dom_sf"/>
</dbReference>
<dbReference type="Proteomes" id="UP000027222">
    <property type="component" value="Unassembled WGS sequence"/>
</dbReference>
<evidence type="ECO:0000313" key="2">
    <source>
        <dbReference type="Proteomes" id="UP000027222"/>
    </source>
</evidence>
<organism evidence="1 2">
    <name type="scientific">Galerina marginata (strain CBS 339.88)</name>
    <dbReference type="NCBI Taxonomy" id="685588"/>
    <lineage>
        <taxon>Eukaryota</taxon>
        <taxon>Fungi</taxon>
        <taxon>Dikarya</taxon>
        <taxon>Basidiomycota</taxon>
        <taxon>Agaricomycotina</taxon>
        <taxon>Agaricomycetes</taxon>
        <taxon>Agaricomycetidae</taxon>
        <taxon>Agaricales</taxon>
        <taxon>Agaricineae</taxon>
        <taxon>Strophariaceae</taxon>
        <taxon>Galerina</taxon>
    </lineage>
</organism>
<dbReference type="STRING" id="685588.A0A067TBC2"/>
<dbReference type="Gene3D" id="3.80.10.10">
    <property type="entry name" value="Ribonuclease Inhibitor"/>
    <property type="match status" value="1"/>
</dbReference>
<dbReference type="AlphaFoldDB" id="A0A067TBC2"/>
<evidence type="ECO:0008006" key="3">
    <source>
        <dbReference type="Google" id="ProtNLM"/>
    </source>
</evidence>
<dbReference type="OrthoDB" id="2631350at2759"/>
<evidence type="ECO:0000313" key="1">
    <source>
        <dbReference type="EMBL" id="KDR77204.1"/>
    </source>
</evidence>
<dbReference type="HOGENOM" id="CLU_021164_3_1_1"/>
<accession>A0A067TBC2</accession>
<proteinExistence type="predicted"/>
<sequence length="581" mass="65093">MDQVSILSISTSLFSNDSFSLEPGDSDATLPSDNDPNQDIVENVEMDSPSPLEDITASAKSQVLENSDLLEAIFTFFHPPKTGSNIPSPIPFPVSQYLLWASLTSKMFLDPAMRILWRSMDSWLPLLRLIPALRREGNIYTLEGPIHEQNFERLERYGRHMWRLDLPVEPSTHLVSPYIYTYIQLHHSHLLPNVRELIIPDIGRIAAENLPGLFLTLSPSIYELSLGGIVPAAEGITGSLLQSVRTKAESLRRLACAGQLTAGSLNIMYQFSKLETLRIDGRATDFPQEALERFSELASLKSLSVGLDDTSNWIPPSTKVPSFEALHNLEISASAIRTLSLLQNIAARYLKRIQVHFTSLEQDAPQDTLGKCIQSIILMTKTTKTLKTLIITSGNDFLRVPAEELVQLKAETEIAYLDIALGLVLPQMMNRLLSGGSWRSIETLILRSGPTDNEKAFVITVSAFLQYYLVFLPNIKYMAISVILRFGKPQIDGFRRAVQRQAVCHNLQDLVFLPFTTNNHVDPNDLTVENAFVLARCINHFCPHLRNLDMSKLTYINAEWRKGVEVLVKGLQEATNSVHVC</sequence>
<dbReference type="SUPFAM" id="SSF52047">
    <property type="entry name" value="RNI-like"/>
    <property type="match status" value="1"/>
</dbReference>
<gene>
    <name evidence="1" type="ORF">GALMADRAFT_139216</name>
</gene>
<keyword evidence="2" id="KW-1185">Reference proteome</keyword>
<dbReference type="EMBL" id="KL142377">
    <property type="protein sequence ID" value="KDR77204.1"/>
    <property type="molecule type" value="Genomic_DNA"/>
</dbReference>